<name>A0A9P8W264_9HYPO</name>
<comment type="caution">
    <text evidence="1">The sequence shown here is derived from an EMBL/GenBank/DDBJ whole genome shotgun (WGS) entry which is preliminary data.</text>
</comment>
<dbReference type="EMBL" id="JAGPYM010000013">
    <property type="protein sequence ID" value="KAH6888120.1"/>
    <property type="molecule type" value="Genomic_DNA"/>
</dbReference>
<proteinExistence type="predicted"/>
<accession>A0A9P8W264</accession>
<evidence type="ECO:0000313" key="1">
    <source>
        <dbReference type="EMBL" id="KAH6888120.1"/>
    </source>
</evidence>
<protein>
    <submittedName>
        <fullName evidence="1">Uncharacterized protein</fullName>
    </submittedName>
</protein>
<dbReference type="Proteomes" id="UP000777438">
    <property type="component" value="Unassembled WGS sequence"/>
</dbReference>
<keyword evidence="2" id="KW-1185">Reference proteome</keyword>
<gene>
    <name evidence="1" type="ORF">B0T10DRAFT_460758</name>
</gene>
<sequence>MSEVGGGDKCDSGEKGNGSAVFQDAAKANGGKIRRIADSVKLYIAKDEGSWHTLLDAGLPPSCGPYIGLEGLLVDGKIGISASNRSNFKGRFGSRLVRKTDSERVAHTYQDDITKEGMENYDAEIHIVVVSLQVSWLSGLAFFNPP</sequence>
<dbReference type="SUPFAM" id="SSF53732">
    <property type="entry name" value="Aconitase iron-sulfur domain"/>
    <property type="match status" value="1"/>
</dbReference>
<dbReference type="AlphaFoldDB" id="A0A9P8W264"/>
<evidence type="ECO:0000313" key="2">
    <source>
        <dbReference type="Proteomes" id="UP000777438"/>
    </source>
</evidence>
<reference evidence="1 2" key="1">
    <citation type="journal article" date="2021" name="Nat. Commun.">
        <title>Genetic determinants of endophytism in the Arabidopsis root mycobiome.</title>
        <authorList>
            <person name="Mesny F."/>
            <person name="Miyauchi S."/>
            <person name="Thiergart T."/>
            <person name="Pickel B."/>
            <person name="Atanasova L."/>
            <person name="Karlsson M."/>
            <person name="Huettel B."/>
            <person name="Barry K.W."/>
            <person name="Haridas S."/>
            <person name="Chen C."/>
            <person name="Bauer D."/>
            <person name="Andreopoulos W."/>
            <person name="Pangilinan J."/>
            <person name="LaButti K."/>
            <person name="Riley R."/>
            <person name="Lipzen A."/>
            <person name="Clum A."/>
            <person name="Drula E."/>
            <person name="Henrissat B."/>
            <person name="Kohler A."/>
            <person name="Grigoriev I.V."/>
            <person name="Martin F.M."/>
            <person name="Hacquard S."/>
        </authorList>
    </citation>
    <scope>NUCLEOTIDE SEQUENCE [LARGE SCALE GENOMIC DNA]</scope>
    <source>
        <strain evidence="1 2">MPI-CAGE-CH-0241</strain>
    </source>
</reference>
<dbReference type="InterPro" id="IPR036008">
    <property type="entry name" value="Aconitase_4Fe-4S_dom"/>
</dbReference>
<organism evidence="1 2">
    <name type="scientific">Thelonectria olida</name>
    <dbReference type="NCBI Taxonomy" id="1576542"/>
    <lineage>
        <taxon>Eukaryota</taxon>
        <taxon>Fungi</taxon>
        <taxon>Dikarya</taxon>
        <taxon>Ascomycota</taxon>
        <taxon>Pezizomycotina</taxon>
        <taxon>Sordariomycetes</taxon>
        <taxon>Hypocreomycetidae</taxon>
        <taxon>Hypocreales</taxon>
        <taxon>Nectriaceae</taxon>
        <taxon>Thelonectria</taxon>
    </lineage>
</organism>